<comment type="caution">
    <text evidence="10">The sequence shown here is derived from an EMBL/GenBank/DDBJ whole genome shotgun (WGS) entry which is preliminary data.</text>
</comment>
<organism evidence="10">
    <name type="scientific">mine drainage metagenome</name>
    <dbReference type="NCBI Taxonomy" id="410659"/>
    <lineage>
        <taxon>unclassified sequences</taxon>
        <taxon>metagenomes</taxon>
        <taxon>ecological metagenomes</taxon>
    </lineage>
</organism>
<feature type="domain" description="MacB-like periplasmic core" evidence="9">
    <location>
        <begin position="8"/>
        <end position="130"/>
    </location>
</feature>
<sequence length="606" mass="64771">MASPGKPTAPVTTMGVGESYLPTLGVHMALGRNFSAAELQRHGPRAVILSYGFWRQRYAGRDAALGSTLQVDGHTCTIVGVLPKRYRWIVPFDLLVPANLHQAIAQNADLSVFARLRAHVSVRQAGVQINERLQQWLQAHGESQPGRAHLETMLLSANWTINDIGIFGIIMICTLAVLLLAAVNVTNLMLQRAVLRGHVHAIRNALGASLLRMALPMLGEGLLVAVLGMAMALGIAHLALIWANAELMRPQWFAFVPGVQLTPKTFALGTAAGLLVMLAASLLALWRARSSQAVRELVGGGRSGQTVGASRLSRVLVVLQAALGMTLLMVALLFARSQQVLAQSKLGIDADQVISTTITPPASLYPDAQALNTLARQVIARMRAIPGVRQVGVLNTSPIGSYAEIRLQSDNARPVDVSYQFVAGDVLQALGVSLQRGRMFDSTDRMGSAPVVLVNKAFVHTHLRGDPLGQQVTLDLRGYGLPDESVTVVGVLSDVKTFGPGHPTLPTLYVPMAQVPPRLLLALIDRLHFEAAVSGSPITYADAMRQAVLAVAPQLAVQHARPLSERVFNFFAPIRVMAEIMGALAVVALLLASLGLYAVVSVATQA</sequence>
<feature type="transmembrane region" description="Helical" evidence="7">
    <location>
        <begin position="164"/>
        <end position="186"/>
    </location>
</feature>
<feature type="transmembrane region" description="Helical" evidence="7">
    <location>
        <begin position="222"/>
        <end position="245"/>
    </location>
</feature>
<dbReference type="AlphaFoldDB" id="T1BR45"/>
<comment type="similarity">
    <text evidence="6">Belongs to the ABC-4 integral membrane protein family.</text>
</comment>
<dbReference type="GO" id="GO:0022857">
    <property type="term" value="F:transmembrane transporter activity"/>
    <property type="evidence" value="ECO:0007669"/>
    <property type="project" value="TreeGrafter"/>
</dbReference>
<dbReference type="GO" id="GO:0005886">
    <property type="term" value="C:plasma membrane"/>
    <property type="evidence" value="ECO:0007669"/>
    <property type="project" value="UniProtKB-SubCell"/>
</dbReference>
<keyword evidence="5 7" id="KW-0472">Membrane</keyword>
<evidence type="ECO:0000256" key="4">
    <source>
        <dbReference type="ARBA" id="ARBA00022989"/>
    </source>
</evidence>
<evidence type="ECO:0000256" key="6">
    <source>
        <dbReference type="ARBA" id="ARBA00038076"/>
    </source>
</evidence>
<dbReference type="InterPro" id="IPR025857">
    <property type="entry name" value="MacB_PCD"/>
</dbReference>
<dbReference type="InterPro" id="IPR050250">
    <property type="entry name" value="Macrolide_Exporter_MacB"/>
</dbReference>
<evidence type="ECO:0000256" key="2">
    <source>
        <dbReference type="ARBA" id="ARBA00022475"/>
    </source>
</evidence>
<keyword evidence="4 7" id="KW-1133">Transmembrane helix</keyword>
<evidence type="ECO:0000256" key="3">
    <source>
        <dbReference type="ARBA" id="ARBA00022692"/>
    </source>
</evidence>
<feature type="domain" description="ABC3 transporter permease C-terminal" evidence="8">
    <location>
        <begin position="174"/>
        <end position="292"/>
    </location>
</feature>
<dbReference type="EMBL" id="AUZX01004014">
    <property type="protein sequence ID" value="EQD72337.1"/>
    <property type="molecule type" value="Genomic_DNA"/>
</dbReference>
<evidence type="ECO:0000256" key="7">
    <source>
        <dbReference type="SAM" id="Phobius"/>
    </source>
</evidence>
<dbReference type="Pfam" id="PF12704">
    <property type="entry name" value="MacB_PCD"/>
    <property type="match status" value="2"/>
</dbReference>
<reference evidence="10" key="2">
    <citation type="journal article" date="2014" name="ISME J.">
        <title>Microbial stratification in low pH oxic and suboxic macroscopic growths along an acid mine drainage.</title>
        <authorList>
            <person name="Mendez-Garcia C."/>
            <person name="Mesa V."/>
            <person name="Sprenger R.R."/>
            <person name="Richter M."/>
            <person name="Diez M.S."/>
            <person name="Solano J."/>
            <person name="Bargiela R."/>
            <person name="Golyshina O.V."/>
            <person name="Manteca A."/>
            <person name="Ramos J.L."/>
            <person name="Gallego J.R."/>
            <person name="Llorente I."/>
            <person name="Martins Dos Santos V.A."/>
            <person name="Jensen O.N."/>
            <person name="Pelaez A.I."/>
            <person name="Sanchez J."/>
            <person name="Ferrer M."/>
        </authorList>
    </citation>
    <scope>NUCLEOTIDE SEQUENCE</scope>
</reference>
<keyword evidence="2" id="KW-1003">Cell membrane</keyword>
<protein>
    <submittedName>
        <fullName evidence="10">Permease</fullName>
    </submittedName>
</protein>
<reference evidence="10" key="1">
    <citation type="submission" date="2013-08" db="EMBL/GenBank/DDBJ databases">
        <authorList>
            <person name="Mendez C."/>
            <person name="Richter M."/>
            <person name="Ferrer M."/>
            <person name="Sanchez J."/>
        </authorList>
    </citation>
    <scope>NUCLEOTIDE SEQUENCE</scope>
</reference>
<keyword evidence="3 7" id="KW-0812">Transmembrane</keyword>
<accession>T1BR45</accession>
<dbReference type="PANTHER" id="PTHR30572">
    <property type="entry name" value="MEMBRANE COMPONENT OF TRANSPORTER-RELATED"/>
    <property type="match status" value="1"/>
</dbReference>
<evidence type="ECO:0000256" key="1">
    <source>
        <dbReference type="ARBA" id="ARBA00004651"/>
    </source>
</evidence>
<name>T1BR45_9ZZZZ</name>
<comment type="subcellular location">
    <subcellularLocation>
        <location evidence="1">Cell membrane</location>
        <topology evidence="1">Multi-pass membrane protein</topology>
    </subcellularLocation>
</comment>
<feature type="transmembrane region" description="Helical" evidence="7">
    <location>
        <begin position="580"/>
        <end position="600"/>
    </location>
</feature>
<dbReference type="InterPro" id="IPR003838">
    <property type="entry name" value="ABC3_permease_C"/>
</dbReference>
<gene>
    <name evidence="10" type="ORF">B1A_05497</name>
</gene>
<feature type="transmembrane region" description="Helical" evidence="7">
    <location>
        <begin position="315"/>
        <end position="335"/>
    </location>
</feature>
<dbReference type="PANTHER" id="PTHR30572:SF4">
    <property type="entry name" value="ABC TRANSPORTER PERMEASE YTRF"/>
    <property type="match status" value="1"/>
</dbReference>
<proteinExistence type="inferred from homology"/>
<feature type="transmembrane region" description="Helical" evidence="7">
    <location>
        <begin position="265"/>
        <end position="286"/>
    </location>
</feature>
<evidence type="ECO:0000259" key="8">
    <source>
        <dbReference type="Pfam" id="PF02687"/>
    </source>
</evidence>
<evidence type="ECO:0000259" key="9">
    <source>
        <dbReference type="Pfam" id="PF12704"/>
    </source>
</evidence>
<evidence type="ECO:0000256" key="5">
    <source>
        <dbReference type="ARBA" id="ARBA00023136"/>
    </source>
</evidence>
<feature type="non-terminal residue" evidence="10">
    <location>
        <position position="606"/>
    </location>
</feature>
<dbReference type="Pfam" id="PF02687">
    <property type="entry name" value="FtsX"/>
    <property type="match status" value="1"/>
</dbReference>
<feature type="domain" description="MacB-like periplasmic core" evidence="9">
    <location>
        <begin position="321"/>
        <end position="519"/>
    </location>
</feature>
<evidence type="ECO:0000313" key="10">
    <source>
        <dbReference type="EMBL" id="EQD72337.1"/>
    </source>
</evidence>